<reference evidence="3" key="1">
    <citation type="journal article" date="2019" name="Int. J. Syst. Evol. Microbiol.">
        <title>The Global Catalogue of Microorganisms (GCM) 10K type strain sequencing project: providing services to taxonomists for standard genome sequencing and annotation.</title>
        <authorList>
            <consortium name="The Broad Institute Genomics Platform"/>
            <consortium name="The Broad Institute Genome Sequencing Center for Infectious Disease"/>
            <person name="Wu L."/>
            <person name="Ma J."/>
        </authorList>
    </citation>
    <scope>NUCLEOTIDE SEQUENCE [LARGE SCALE GENOMIC DNA]</scope>
    <source>
        <strain evidence="3">CCUG 36956</strain>
    </source>
</reference>
<proteinExistence type="predicted"/>
<feature type="transmembrane region" description="Helical" evidence="1">
    <location>
        <begin position="161"/>
        <end position="182"/>
    </location>
</feature>
<dbReference type="EMBL" id="JBHSQN010000013">
    <property type="protein sequence ID" value="MFC6013176.1"/>
    <property type="molecule type" value="Genomic_DNA"/>
</dbReference>
<keyword evidence="3" id="KW-1185">Reference proteome</keyword>
<protein>
    <recommendedName>
        <fullName evidence="4">Ferric oxidoreductase domain-containing protein</fullName>
    </recommendedName>
</protein>
<name>A0ABW1JUP1_9NOCA</name>
<keyword evidence="1" id="KW-1133">Transmembrane helix</keyword>
<feature type="transmembrane region" description="Helical" evidence="1">
    <location>
        <begin position="188"/>
        <end position="205"/>
    </location>
</feature>
<evidence type="ECO:0008006" key="4">
    <source>
        <dbReference type="Google" id="ProtNLM"/>
    </source>
</evidence>
<feature type="transmembrane region" description="Helical" evidence="1">
    <location>
        <begin position="121"/>
        <end position="149"/>
    </location>
</feature>
<feature type="transmembrane region" description="Helical" evidence="1">
    <location>
        <begin position="96"/>
        <end position="115"/>
    </location>
</feature>
<organism evidence="2 3">
    <name type="scientific">Nocardia lasii</name>
    <dbReference type="NCBI Taxonomy" id="1616107"/>
    <lineage>
        <taxon>Bacteria</taxon>
        <taxon>Bacillati</taxon>
        <taxon>Actinomycetota</taxon>
        <taxon>Actinomycetes</taxon>
        <taxon>Mycobacteriales</taxon>
        <taxon>Nocardiaceae</taxon>
        <taxon>Nocardia</taxon>
    </lineage>
</organism>
<keyword evidence="1" id="KW-0812">Transmembrane</keyword>
<feature type="transmembrane region" description="Helical" evidence="1">
    <location>
        <begin position="60"/>
        <end position="80"/>
    </location>
</feature>
<dbReference type="Proteomes" id="UP001596223">
    <property type="component" value="Unassembled WGS sequence"/>
</dbReference>
<feature type="transmembrane region" description="Helical" evidence="1">
    <location>
        <begin position="27"/>
        <end position="48"/>
    </location>
</feature>
<evidence type="ECO:0000313" key="2">
    <source>
        <dbReference type="EMBL" id="MFC6013176.1"/>
    </source>
</evidence>
<sequence length="220" mass="23730">MAVAGRDIVGSGAVEQSPGSWCEGLRLFGLLTIGLVAMALVILASAGWDTDGYRMVIRATARTSLTLFLSAFLATALLRLRPSAPTRWLHRNRRHLGLAFAVSHGVHLAAIITLATTDPTIFWTLASAASIIIGGAGYLVIALLVATSFDRISTWLGARHWQQVTTVGAWFIWSLFVLINGIRIPRNGWYLVPVAILVASLVVRVKTRKVPTNVAHAALN</sequence>
<accession>A0ABW1JUP1</accession>
<evidence type="ECO:0000313" key="3">
    <source>
        <dbReference type="Proteomes" id="UP001596223"/>
    </source>
</evidence>
<evidence type="ECO:0000256" key="1">
    <source>
        <dbReference type="SAM" id="Phobius"/>
    </source>
</evidence>
<gene>
    <name evidence="2" type="ORF">ACFP3H_19145</name>
</gene>
<keyword evidence="1" id="KW-0472">Membrane</keyword>
<comment type="caution">
    <text evidence="2">The sequence shown here is derived from an EMBL/GenBank/DDBJ whole genome shotgun (WGS) entry which is preliminary data.</text>
</comment>
<dbReference type="RefSeq" id="WP_378607947.1">
    <property type="nucleotide sequence ID" value="NZ_JBHSQN010000013.1"/>
</dbReference>